<dbReference type="PROSITE" id="PS00022">
    <property type="entry name" value="EGF_1"/>
    <property type="match status" value="1"/>
</dbReference>
<dbReference type="InterPro" id="IPR000742">
    <property type="entry name" value="EGF"/>
</dbReference>
<dbReference type="CDD" id="cd00110">
    <property type="entry name" value="LamG"/>
    <property type="match status" value="1"/>
</dbReference>
<dbReference type="GO" id="GO:0005604">
    <property type="term" value="C:basement membrane"/>
    <property type="evidence" value="ECO:0007669"/>
    <property type="project" value="UniProtKB-ARBA"/>
</dbReference>
<protein>
    <submittedName>
        <fullName evidence="5">Uncharacterized protein</fullName>
    </submittedName>
</protein>
<accession>A0A8C3IXE8</accession>
<dbReference type="PROSITE" id="PS00010">
    <property type="entry name" value="ASX_HYDROXYL"/>
    <property type="match status" value="1"/>
</dbReference>
<dbReference type="Gene3D" id="2.60.120.200">
    <property type="match status" value="1"/>
</dbReference>
<keyword evidence="1 2" id="KW-1015">Disulfide bond</keyword>
<evidence type="ECO:0000259" key="4">
    <source>
        <dbReference type="PROSITE" id="PS50026"/>
    </source>
</evidence>
<dbReference type="Pfam" id="PF02210">
    <property type="entry name" value="Laminin_G_2"/>
    <property type="match status" value="1"/>
</dbReference>
<dbReference type="FunFam" id="2.60.120.200:FF:000081">
    <property type="entry name" value="Crumbs 1, cell polarity complex component"/>
    <property type="match status" value="1"/>
</dbReference>
<evidence type="ECO:0000313" key="5">
    <source>
        <dbReference type="Ensembl" id="ENSCPBP00000041193.1"/>
    </source>
</evidence>
<dbReference type="InterPro" id="IPR013320">
    <property type="entry name" value="ConA-like_dom_sf"/>
</dbReference>
<dbReference type="InterPro" id="IPR001881">
    <property type="entry name" value="EGF-like_Ca-bd_dom"/>
</dbReference>
<keyword evidence="6" id="KW-1185">Reference proteome</keyword>
<dbReference type="GO" id="GO:0016020">
    <property type="term" value="C:membrane"/>
    <property type="evidence" value="ECO:0007669"/>
    <property type="project" value="UniProtKB-SubCell"/>
</dbReference>
<dbReference type="FunFam" id="2.10.25.10:FF:000413">
    <property type="entry name" value="Crumbs cell polarity complex component 1"/>
    <property type="match status" value="1"/>
</dbReference>
<dbReference type="SMART" id="SM00179">
    <property type="entry name" value="EGF_CA"/>
    <property type="match status" value="1"/>
</dbReference>
<evidence type="ECO:0000259" key="3">
    <source>
        <dbReference type="PROSITE" id="PS50025"/>
    </source>
</evidence>
<dbReference type="Proteomes" id="UP000694380">
    <property type="component" value="Unplaced"/>
</dbReference>
<dbReference type="GO" id="GO:0005509">
    <property type="term" value="F:calcium ion binding"/>
    <property type="evidence" value="ECO:0007669"/>
    <property type="project" value="InterPro"/>
</dbReference>
<dbReference type="PROSITE" id="PS50025">
    <property type="entry name" value="LAM_G_DOMAIN"/>
    <property type="match status" value="1"/>
</dbReference>
<dbReference type="OMA" id="NCSTERN"/>
<dbReference type="InterPro" id="IPR000152">
    <property type="entry name" value="EGF-type_Asp/Asn_hydroxyl_site"/>
</dbReference>
<dbReference type="GeneTree" id="ENSGT00940000155152"/>
<dbReference type="SMART" id="SM00181">
    <property type="entry name" value="EGF"/>
    <property type="match status" value="1"/>
</dbReference>
<name>A0A8C3IXE8_CHRPI</name>
<comment type="caution">
    <text evidence="2">Lacks conserved residue(s) required for the propagation of feature annotation.</text>
</comment>
<dbReference type="PANTHER" id="PTHR15036">
    <property type="entry name" value="PIKACHURIN-LIKE PROTEIN"/>
    <property type="match status" value="1"/>
</dbReference>
<dbReference type="SUPFAM" id="SSF49899">
    <property type="entry name" value="Concanavalin A-like lectins/glucanases"/>
    <property type="match status" value="1"/>
</dbReference>
<dbReference type="PROSITE" id="PS01186">
    <property type="entry name" value="EGF_2"/>
    <property type="match status" value="1"/>
</dbReference>
<proteinExistence type="predicted"/>
<evidence type="ECO:0000256" key="2">
    <source>
        <dbReference type="PROSITE-ProRule" id="PRU00076"/>
    </source>
</evidence>
<sequence length="256" mass="28893">MIMLCNYISTKELKTFPFLLWNKNWGGKWNLCVKTHVSFQPKIPLGSSAGLYGFPLSIEYKDTFVKLELLNGYLHLFMQVNNQPQVLLHISHNVSDGEWHSVEVTLARAVTLNLLDSSCIESCVNKSTAAIDSDQLMLAFQSTFLGGLPVGNMSSYSPPNIYNMHSAPSFVGCLQDIEIDLNIITPENISSETSLNVKSGCTKQDRCENHPCQNRGRCINLWLSYQCDCYRPYTGPNCSTERNVDNLFHKIKIFHT</sequence>
<dbReference type="InterPro" id="IPR050372">
    <property type="entry name" value="Neurexin-related_CASP"/>
</dbReference>
<reference evidence="5" key="2">
    <citation type="submission" date="2025-09" db="UniProtKB">
        <authorList>
            <consortium name="Ensembl"/>
        </authorList>
    </citation>
    <scope>IDENTIFICATION</scope>
</reference>
<dbReference type="PANTHER" id="PTHR15036:SF85">
    <property type="entry name" value="SP2353, ISOFORM A"/>
    <property type="match status" value="1"/>
</dbReference>
<feature type="domain" description="EGF-like" evidence="4">
    <location>
        <begin position="203"/>
        <end position="239"/>
    </location>
</feature>
<dbReference type="Ensembl" id="ENSCPBT00000048276.1">
    <property type="protein sequence ID" value="ENSCPBP00000041193.1"/>
    <property type="gene ID" value="ENSCPBG00000028272.1"/>
</dbReference>
<dbReference type="PROSITE" id="PS50026">
    <property type="entry name" value="EGF_3"/>
    <property type="match status" value="1"/>
</dbReference>
<keyword evidence="2" id="KW-0245">EGF-like domain</keyword>
<dbReference type="CDD" id="cd00054">
    <property type="entry name" value="EGF_CA"/>
    <property type="match status" value="1"/>
</dbReference>
<dbReference type="AlphaFoldDB" id="A0A8C3IXE8"/>
<evidence type="ECO:0000256" key="1">
    <source>
        <dbReference type="ARBA" id="ARBA00023157"/>
    </source>
</evidence>
<dbReference type="Gene3D" id="2.10.25.10">
    <property type="entry name" value="Laminin"/>
    <property type="match status" value="1"/>
</dbReference>
<reference evidence="5" key="1">
    <citation type="submission" date="2025-08" db="UniProtKB">
        <authorList>
            <consortium name="Ensembl"/>
        </authorList>
    </citation>
    <scope>IDENTIFICATION</scope>
</reference>
<evidence type="ECO:0000313" key="6">
    <source>
        <dbReference type="Proteomes" id="UP000694380"/>
    </source>
</evidence>
<dbReference type="SUPFAM" id="SSF57196">
    <property type="entry name" value="EGF/Laminin"/>
    <property type="match status" value="1"/>
</dbReference>
<feature type="domain" description="Laminin G" evidence="3">
    <location>
        <begin position="1"/>
        <end position="201"/>
    </location>
</feature>
<dbReference type="InterPro" id="IPR001791">
    <property type="entry name" value="Laminin_G"/>
</dbReference>
<organism evidence="5 6">
    <name type="scientific">Chrysemys picta bellii</name>
    <name type="common">Western painted turtle</name>
    <name type="synonym">Emys bellii</name>
    <dbReference type="NCBI Taxonomy" id="8478"/>
    <lineage>
        <taxon>Eukaryota</taxon>
        <taxon>Metazoa</taxon>
        <taxon>Chordata</taxon>
        <taxon>Craniata</taxon>
        <taxon>Vertebrata</taxon>
        <taxon>Euteleostomi</taxon>
        <taxon>Archelosauria</taxon>
        <taxon>Testudinata</taxon>
        <taxon>Testudines</taxon>
        <taxon>Cryptodira</taxon>
        <taxon>Durocryptodira</taxon>
        <taxon>Testudinoidea</taxon>
        <taxon>Emydidae</taxon>
        <taxon>Chrysemys</taxon>
    </lineage>
</organism>
<dbReference type="SMART" id="SM00282">
    <property type="entry name" value="LamG"/>
    <property type="match status" value="1"/>
</dbReference>
<feature type="disulfide bond" evidence="2">
    <location>
        <begin position="229"/>
        <end position="238"/>
    </location>
</feature>
<dbReference type="Pfam" id="PF00008">
    <property type="entry name" value="EGF"/>
    <property type="match status" value="1"/>
</dbReference>